<dbReference type="STRING" id="710685.MycrhN_1162"/>
<organism evidence="3 4">
    <name type="scientific">Mycolicibacterium rhodesiae (strain NBB3)</name>
    <name type="common">Mycobacterium rhodesiae</name>
    <dbReference type="NCBI Taxonomy" id="710685"/>
    <lineage>
        <taxon>Bacteria</taxon>
        <taxon>Bacillati</taxon>
        <taxon>Actinomycetota</taxon>
        <taxon>Actinomycetes</taxon>
        <taxon>Mycobacteriales</taxon>
        <taxon>Mycobacteriaceae</taxon>
        <taxon>Mycolicibacterium</taxon>
    </lineage>
</organism>
<dbReference type="Pfam" id="PF11209">
    <property type="entry name" value="LmeA"/>
    <property type="match status" value="1"/>
</dbReference>
<feature type="region of interest" description="Disordered" evidence="1">
    <location>
        <begin position="1"/>
        <end position="65"/>
    </location>
</feature>
<dbReference type="AlphaFoldDB" id="G8RW44"/>
<proteinExistence type="predicted"/>
<feature type="transmembrane region" description="Helical" evidence="2">
    <location>
        <begin position="72"/>
        <end position="94"/>
    </location>
</feature>
<keyword evidence="2" id="KW-0472">Membrane</keyword>
<protein>
    <recommendedName>
        <fullName evidence="5">DUF2993 domain-containing protein</fullName>
    </recommendedName>
</protein>
<dbReference type="RefSeq" id="WP_014209600.1">
    <property type="nucleotide sequence ID" value="NC_016604.1"/>
</dbReference>
<dbReference type="InterPro" id="IPR021373">
    <property type="entry name" value="DUF2993"/>
</dbReference>
<dbReference type="eggNOG" id="ENOG5032ZJ9">
    <property type="taxonomic scope" value="Bacteria"/>
</dbReference>
<dbReference type="HOGENOM" id="CLU_067536_0_0_11"/>
<evidence type="ECO:0000256" key="1">
    <source>
        <dbReference type="SAM" id="MobiDB-lite"/>
    </source>
</evidence>
<keyword evidence="4" id="KW-1185">Reference proteome</keyword>
<sequence length="308" mass="32869">MSDAWDRRNQPQGPPQRPQYPQSPPQYPQGPPQYGQRPPQQPPSHAAPQSGASQPDEPSPPKKRSLRDPLSIVLVLVIVVAVLAAALIGIELYARNQGETRVASAVECLVEDKAEVSFAFMPPFLMQHLSRKYSSLHIETEGNQIRDLKGMKADVTIENVNLNEDAGSGGGGTIGSLVAKIDWTSAGMSESIQNAIPLVGSLISGVTTNPSDGTVELEAALGNIITKPAVKNGALTLEVTELTGLGFTLPRETIQPALDSLTSQLTQELPMNIKADSVKVTDNGVETQFSTQNATIPQGEQDSCFSNI</sequence>
<gene>
    <name evidence="3" type="ordered locus">MycrhN_1162</name>
</gene>
<accession>G8RW44</accession>
<dbReference type="Proteomes" id="UP000005442">
    <property type="component" value="Chromosome"/>
</dbReference>
<name>G8RW44_MYCRN</name>
<keyword evidence="2" id="KW-0812">Transmembrane</keyword>
<evidence type="ECO:0000313" key="3">
    <source>
        <dbReference type="EMBL" id="AEV71785.1"/>
    </source>
</evidence>
<evidence type="ECO:0000256" key="2">
    <source>
        <dbReference type="SAM" id="Phobius"/>
    </source>
</evidence>
<keyword evidence="2" id="KW-1133">Transmembrane helix</keyword>
<evidence type="ECO:0008006" key="5">
    <source>
        <dbReference type="Google" id="ProtNLM"/>
    </source>
</evidence>
<evidence type="ECO:0000313" key="4">
    <source>
        <dbReference type="Proteomes" id="UP000005442"/>
    </source>
</evidence>
<feature type="compositionally biased region" description="Pro residues" evidence="1">
    <location>
        <begin position="12"/>
        <end position="31"/>
    </location>
</feature>
<dbReference type="PATRIC" id="fig|710685.3.peg.1170"/>
<dbReference type="EMBL" id="CP003169">
    <property type="protein sequence ID" value="AEV71785.1"/>
    <property type="molecule type" value="Genomic_DNA"/>
</dbReference>
<dbReference type="OrthoDB" id="4201904at2"/>
<dbReference type="KEGG" id="mrh:MycrhN_1162"/>
<reference evidence="3 4" key="1">
    <citation type="submission" date="2011-12" db="EMBL/GenBank/DDBJ databases">
        <title>Complete sequence of Mycobacterium rhodesiae NBB3.</title>
        <authorList>
            <consortium name="US DOE Joint Genome Institute"/>
            <person name="Lucas S."/>
            <person name="Han J."/>
            <person name="Lapidus A."/>
            <person name="Cheng J.-F."/>
            <person name="Goodwin L."/>
            <person name="Pitluck S."/>
            <person name="Peters L."/>
            <person name="Mikhailova N."/>
            <person name="Gu W."/>
            <person name="Detter J.C."/>
            <person name="Han C."/>
            <person name="Tapia R."/>
            <person name="Land M."/>
            <person name="Hauser L."/>
            <person name="Kyrpides N."/>
            <person name="Ivanova N."/>
            <person name="Pagani I."/>
            <person name="Mattes T."/>
            <person name="Holmes A."/>
            <person name="Rutledge P."/>
            <person name="Paulsen I."/>
            <person name="Coleman N."/>
            <person name="Woyke T."/>
        </authorList>
    </citation>
    <scope>NUCLEOTIDE SEQUENCE [LARGE SCALE GENOMIC DNA]</scope>
    <source>
        <strain evidence="3 4">NBB3</strain>
    </source>
</reference>
<feature type="compositionally biased region" description="Low complexity" evidence="1">
    <location>
        <begin position="32"/>
        <end position="55"/>
    </location>
</feature>